<evidence type="ECO:0000313" key="3">
    <source>
        <dbReference type="Proteomes" id="UP001151529"/>
    </source>
</evidence>
<keyword evidence="3" id="KW-1185">Reference proteome</keyword>
<comment type="caution">
    <text evidence="2">The sequence shown here is derived from an EMBL/GenBank/DDBJ whole genome shotgun (WGS) entry which is preliminary data.</text>
</comment>
<dbReference type="SUPFAM" id="SSF47592">
    <property type="entry name" value="SWIB/MDM2 domain"/>
    <property type="match status" value="1"/>
</dbReference>
<dbReference type="InterPro" id="IPR003121">
    <property type="entry name" value="SWIB_MDM2_domain"/>
</dbReference>
<protein>
    <submittedName>
        <fullName evidence="2">SWI/SNF COMPLEX COMPONENT SNF12-like protein ISOFORM X1</fullName>
    </submittedName>
</protein>
<organism evidence="2 3">
    <name type="scientific">Salix viminalis</name>
    <name type="common">Common osier</name>
    <name type="synonym">Basket willow</name>
    <dbReference type="NCBI Taxonomy" id="40686"/>
    <lineage>
        <taxon>Eukaryota</taxon>
        <taxon>Viridiplantae</taxon>
        <taxon>Streptophyta</taxon>
        <taxon>Embryophyta</taxon>
        <taxon>Tracheophyta</taxon>
        <taxon>Spermatophyta</taxon>
        <taxon>Magnoliopsida</taxon>
        <taxon>eudicotyledons</taxon>
        <taxon>Gunneridae</taxon>
        <taxon>Pentapetalae</taxon>
        <taxon>rosids</taxon>
        <taxon>fabids</taxon>
        <taxon>Malpighiales</taxon>
        <taxon>Salicaceae</taxon>
        <taxon>Saliceae</taxon>
        <taxon>Salix</taxon>
    </lineage>
</organism>
<dbReference type="SMART" id="SM00151">
    <property type="entry name" value="SWIB"/>
    <property type="match status" value="1"/>
</dbReference>
<dbReference type="OrthoDB" id="10263741at2759"/>
<evidence type="ECO:0000259" key="1">
    <source>
        <dbReference type="PROSITE" id="PS51925"/>
    </source>
</evidence>
<dbReference type="PANTHER" id="PTHR13844">
    <property type="entry name" value="SWI/SNF-RELATED MATRIX-ASSOCIATED ACTIN-DEPENDENT REGULATOR OF CHROMATIN SUBFAMILY D"/>
    <property type="match status" value="1"/>
</dbReference>
<dbReference type="PROSITE" id="PS51925">
    <property type="entry name" value="SWIB_MDM2"/>
    <property type="match status" value="1"/>
</dbReference>
<proteinExistence type="predicted"/>
<dbReference type="EMBL" id="JAPFFL010000018">
    <property type="protein sequence ID" value="KAJ6672251.1"/>
    <property type="molecule type" value="Genomic_DNA"/>
</dbReference>
<sequence>MNYVPEKFKLSPALSEVLGIEIETRPRILAAIWHYVKSRNLQNPNDPSYFTCDPPLQKLFGEEKMKFSLVSQKISLHLTPPQPIHLEHKIKLSGNFPAGTSCYDFIVDVPSPLQKDLATCLTSTESIKEIDACDELICNSILKIHEHRRRRAFFLGFSQSPAEFINALIASQSKDLKLVAGDASRNAEKEQRSGFYNQPWVEDAVIRYLNRKSTVSDAPGIS</sequence>
<gene>
    <name evidence="2" type="ORF">OIU85_013587</name>
</gene>
<name>A0A9Q0NM25_SALVM</name>
<dbReference type="CDD" id="cd10568">
    <property type="entry name" value="SWIB_like"/>
    <property type="match status" value="1"/>
</dbReference>
<dbReference type="InterPro" id="IPR036885">
    <property type="entry name" value="SWIB_MDM2_dom_sf"/>
</dbReference>
<evidence type="ECO:0000313" key="2">
    <source>
        <dbReference type="EMBL" id="KAJ6672251.1"/>
    </source>
</evidence>
<accession>A0A9Q0NM25</accession>
<reference evidence="2" key="2">
    <citation type="journal article" date="2023" name="Int. J. Mol. Sci.">
        <title>De Novo Assembly and Annotation of 11 Diverse Shrub Willow (Salix) Genomes Reveals Novel Gene Organization in Sex-Linked Regions.</title>
        <authorList>
            <person name="Hyden B."/>
            <person name="Feng K."/>
            <person name="Yates T.B."/>
            <person name="Jawdy S."/>
            <person name="Cereghino C."/>
            <person name="Smart L.B."/>
            <person name="Muchero W."/>
        </authorList>
    </citation>
    <scope>NUCLEOTIDE SEQUENCE [LARGE SCALE GENOMIC DNA]</scope>
    <source>
        <tissue evidence="2">Shoot tip</tissue>
    </source>
</reference>
<dbReference type="AlphaFoldDB" id="A0A9Q0NM25"/>
<dbReference type="Gene3D" id="1.10.245.10">
    <property type="entry name" value="SWIB/MDM2 domain"/>
    <property type="match status" value="1"/>
</dbReference>
<dbReference type="Pfam" id="PF02201">
    <property type="entry name" value="SWIB"/>
    <property type="match status" value="1"/>
</dbReference>
<feature type="domain" description="DM2" evidence="1">
    <location>
        <begin position="3"/>
        <end position="80"/>
    </location>
</feature>
<dbReference type="InterPro" id="IPR019835">
    <property type="entry name" value="SWIB_domain"/>
</dbReference>
<reference evidence="2" key="1">
    <citation type="submission" date="2022-11" db="EMBL/GenBank/DDBJ databases">
        <authorList>
            <person name="Hyden B.L."/>
            <person name="Feng K."/>
            <person name="Yates T."/>
            <person name="Jawdy S."/>
            <person name="Smart L.B."/>
            <person name="Muchero W."/>
        </authorList>
    </citation>
    <scope>NUCLEOTIDE SEQUENCE</scope>
    <source>
        <tissue evidence="2">Shoot tip</tissue>
    </source>
</reference>
<dbReference type="Proteomes" id="UP001151529">
    <property type="component" value="Chromosome 12"/>
</dbReference>